<dbReference type="InterPro" id="IPR015943">
    <property type="entry name" value="WD40/YVTN_repeat-like_dom_sf"/>
</dbReference>
<dbReference type="PROSITE" id="PS50082">
    <property type="entry name" value="WD_REPEATS_2"/>
    <property type="match status" value="3"/>
</dbReference>
<dbReference type="PROSITE" id="PS50294">
    <property type="entry name" value="WD_REPEATS_REGION"/>
    <property type="match status" value="3"/>
</dbReference>
<sequence length="535" mass="59098">MDRKTGKAFTLSNNALSGNAPRSIGNNILVDRNAQIEKLTKESKALKQKVDQLEKENNNLKKSIYDLSVRYAATLQQGSAAQAYRPGAFAVDPDDLSSDLATRTHKVITQAVQEVQNESADDYGKSYRDKSTEGLEFEMKYEFKGHFGAVYSVRYSRNGKLLVSGSFDKTVRIWDAMTTQKEIGCLKGHNLNIADVSWSLDNARLVSGSYDQTCKVWDIESGRLLSSWDTNGFVQCVGWDATENHTFFYGTSRCVLGMTDLRVPAAQTPSPTSSSYADGMGIRIPTLPYGLGDDESSSTSFALTNDHMINSLYVNRDGIHVTTGDGGGWLKVWDIRNRQCVQQVLNDLSQKPISHITVGGRHGAAAAREGDEARYLAANSYDNVIKVYDRGPNPPQSEARLVHVLKGFKGRNWPIKSSFYRGAEYQSYFSKQSSATRDPYYGDGDKPTLDDDMSGLEIHRVQEASALLATGSADPYAYIFGVGQDSSKLLQRLDGHTDRVYAVDFHPSEPLLATCSADFTVKIWGPAQNRSKARS</sequence>
<evidence type="ECO:0000313" key="5">
    <source>
        <dbReference type="EMBL" id="OZJ02575.1"/>
    </source>
</evidence>
<evidence type="ECO:0000313" key="6">
    <source>
        <dbReference type="Proteomes" id="UP000242875"/>
    </source>
</evidence>
<feature type="repeat" description="WD" evidence="3">
    <location>
        <begin position="143"/>
        <end position="175"/>
    </location>
</feature>
<keyword evidence="2" id="KW-0677">Repeat</keyword>
<dbReference type="PROSITE" id="PS00678">
    <property type="entry name" value="WD_REPEATS_1"/>
    <property type="match status" value="1"/>
</dbReference>
<dbReference type="PRINTS" id="PR00320">
    <property type="entry name" value="GPROTEINBRPT"/>
</dbReference>
<dbReference type="PANTHER" id="PTHR22847:SF637">
    <property type="entry name" value="WD REPEAT DOMAIN 5B"/>
    <property type="match status" value="1"/>
</dbReference>
<gene>
    <name evidence="5" type="ORF">BZG36_04198</name>
</gene>
<dbReference type="InterPro" id="IPR019775">
    <property type="entry name" value="WD40_repeat_CS"/>
</dbReference>
<proteinExistence type="predicted"/>
<evidence type="ECO:0000256" key="1">
    <source>
        <dbReference type="ARBA" id="ARBA00022574"/>
    </source>
</evidence>
<dbReference type="Proteomes" id="UP000242875">
    <property type="component" value="Unassembled WGS sequence"/>
</dbReference>
<dbReference type="Pfam" id="PF00400">
    <property type="entry name" value="WD40"/>
    <property type="match status" value="3"/>
</dbReference>
<dbReference type="InterPro" id="IPR036322">
    <property type="entry name" value="WD40_repeat_dom_sf"/>
</dbReference>
<evidence type="ECO:0000256" key="3">
    <source>
        <dbReference type="PROSITE-ProRule" id="PRU00221"/>
    </source>
</evidence>
<feature type="repeat" description="WD" evidence="3">
    <location>
        <begin position="186"/>
        <end position="227"/>
    </location>
</feature>
<dbReference type="SUPFAM" id="SSF50978">
    <property type="entry name" value="WD40 repeat-like"/>
    <property type="match status" value="1"/>
</dbReference>
<dbReference type="OrthoDB" id="6262491at2759"/>
<keyword evidence="6" id="KW-1185">Reference proteome</keyword>
<evidence type="ECO:0000256" key="2">
    <source>
        <dbReference type="ARBA" id="ARBA00022737"/>
    </source>
</evidence>
<evidence type="ECO:0008006" key="7">
    <source>
        <dbReference type="Google" id="ProtNLM"/>
    </source>
</evidence>
<protein>
    <recommendedName>
        <fullName evidence="7">WD40 repeat-like protein</fullName>
    </recommendedName>
</protein>
<feature type="repeat" description="WD" evidence="3">
    <location>
        <begin position="493"/>
        <end position="524"/>
    </location>
</feature>
<organism evidence="5 6">
    <name type="scientific">Bifiguratus adelaidae</name>
    <dbReference type="NCBI Taxonomy" id="1938954"/>
    <lineage>
        <taxon>Eukaryota</taxon>
        <taxon>Fungi</taxon>
        <taxon>Fungi incertae sedis</taxon>
        <taxon>Mucoromycota</taxon>
        <taxon>Mucoromycotina</taxon>
        <taxon>Endogonomycetes</taxon>
        <taxon>Endogonales</taxon>
        <taxon>Endogonales incertae sedis</taxon>
        <taxon>Bifiguratus</taxon>
    </lineage>
</organism>
<dbReference type="Gene3D" id="2.130.10.10">
    <property type="entry name" value="YVTN repeat-like/Quinoprotein amine dehydrogenase"/>
    <property type="match status" value="2"/>
</dbReference>
<comment type="caution">
    <text evidence="5">The sequence shown here is derived from an EMBL/GenBank/DDBJ whole genome shotgun (WGS) entry which is preliminary data.</text>
</comment>
<dbReference type="AlphaFoldDB" id="A0A261XW13"/>
<dbReference type="PANTHER" id="PTHR22847">
    <property type="entry name" value="WD40 REPEAT PROTEIN"/>
    <property type="match status" value="1"/>
</dbReference>
<evidence type="ECO:0000256" key="4">
    <source>
        <dbReference type="SAM" id="Coils"/>
    </source>
</evidence>
<keyword evidence="1 3" id="KW-0853">WD repeat</keyword>
<dbReference type="SMART" id="SM00320">
    <property type="entry name" value="WD40"/>
    <property type="match status" value="5"/>
</dbReference>
<name>A0A261XW13_9FUNG</name>
<dbReference type="InterPro" id="IPR020472">
    <property type="entry name" value="WD40_PAC1"/>
</dbReference>
<feature type="coiled-coil region" evidence="4">
    <location>
        <begin position="29"/>
        <end position="70"/>
    </location>
</feature>
<dbReference type="EMBL" id="MVBO01000142">
    <property type="protein sequence ID" value="OZJ02575.1"/>
    <property type="molecule type" value="Genomic_DNA"/>
</dbReference>
<reference evidence="5 6" key="1">
    <citation type="journal article" date="2017" name="Mycologia">
        <title>Bifiguratus adelaidae, gen. et sp. nov., a new member of Mucoromycotina in endophytic and soil-dwelling habitats.</title>
        <authorList>
            <person name="Torres-Cruz T.J."/>
            <person name="Billingsley Tobias T.L."/>
            <person name="Almatruk M."/>
            <person name="Hesse C."/>
            <person name="Kuske C.R."/>
            <person name="Desiro A."/>
            <person name="Benucci G.M."/>
            <person name="Bonito G."/>
            <person name="Stajich J.E."/>
            <person name="Dunlap C."/>
            <person name="Arnold A.E."/>
            <person name="Porras-Alfaro A."/>
        </authorList>
    </citation>
    <scope>NUCLEOTIDE SEQUENCE [LARGE SCALE GENOMIC DNA]</scope>
    <source>
        <strain evidence="5 6">AZ0501</strain>
    </source>
</reference>
<dbReference type="InterPro" id="IPR001680">
    <property type="entry name" value="WD40_rpt"/>
</dbReference>
<keyword evidence="4" id="KW-0175">Coiled coil</keyword>
<accession>A0A261XW13</accession>
<dbReference type="GO" id="GO:1990234">
    <property type="term" value="C:transferase complex"/>
    <property type="evidence" value="ECO:0007669"/>
    <property type="project" value="UniProtKB-ARBA"/>
</dbReference>